<reference evidence="1 2" key="1">
    <citation type="submission" date="2023-11" db="EMBL/GenBank/DDBJ databases">
        <title>MicrobeMod: A computational toolkit for identifying prokaryotic methylation and restriction-modification with nanopore sequencing.</title>
        <authorList>
            <person name="Crits-Christoph A."/>
            <person name="Kang S.C."/>
            <person name="Lee H."/>
            <person name="Ostrov N."/>
        </authorList>
    </citation>
    <scope>NUCLEOTIDE SEQUENCE [LARGE SCALE GENOMIC DNA]</scope>
    <source>
        <strain evidence="1 2">ATCC 49870</strain>
    </source>
</reference>
<dbReference type="NCBIfam" id="NF041023">
    <property type="entry name" value="PP0621_fam"/>
    <property type="match status" value="1"/>
</dbReference>
<sequence length="88" mass="10257">MLKLLFWLIVALVIGLFFAIRQANRLRAEQQDDDAPQTRSLESVRCAQCGVFVPADEAVRRDGQDFCSWEHAQAWAEAWHKARRREQE</sequence>
<dbReference type="RefSeq" id="WP_322521398.1">
    <property type="nucleotide sequence ID" value="NZ_CP140153.1"/>
</dbReference>
<name>A0ABZ0YWJ9_9GAMM</name>
<accession>A0ABZ0YWJ9</accession>
<evidence type="ECO:0000313" key="2">
    <source>
        <dbReference type="Proteomes" id="UP001327459"/>
    </source>
</evidence>
<dbReference type="EMBL" id="CP140153">
    <property type="protein sequence ID" value="WQH16401.1"/>
    <property type="molecule type" value="Genomic_DNA"/>
</dbReference>
<proteinExistence type="predicted"/>
<dbReference type="Proteomes" id="UP001327459">
    <property type="component" value="Chromosome"/>
</dbReference>
<protein>
    <submittedName>
        <fullName evidence="1">PP0621 family protein</fullName>
    </submittedName>
</protein>
<dbReference type="InterPro" id="IPR049708">
    <property type="entry name" value="PP0621-like"/>
</dbReference>
<keyword evidence="2" id="KW-1185">Reference proteome</keyword>
<organism evidence="1 2">
    <name type="scientific">Guyparkeria halophila</name>
    <dbReference type="NCBI Taxonomy" id="47960"/>
    <lineage>
        <taxon>Bacteria</taxon>
        <taxon>Pseudomonadati</taxon>
        <taxon>Pseudomonadota</taxon>
        <taxon>Gammaproteobacteria</taxon>
        <taxon>Chromatiales</taxon>
        <taxon>Thioalkalibacteraceae</taxon>
        <taxon>Guyparkeria</taxon>
    </lineage>
</organism>
<gene>
    <name evidence="1" type="ORF">SR882_00455</name>
</gene>
<evidence type="ECO:0000313" key="1">
    <source>
        <dbReference type="EMBL" id="WQH16401.1"/>
    </source>
</evidence>